<dbReference type="SMART" id="SM00422">
    <property type="entry name" value="HTH_MERR"/>
    <property type="match status" value="1"/>
</dbReference>
<evidence type="ECO:0000313" key="4">
    <source>
        <dbReference type="Proteomes" id="UP000032233"/>
    </source>
</evidence>
<evidence type="ECO:0000259" key="2">
    <source>
        <dbReference type="PROSITE" id="PS50937"/>
    </source>
</evidence>
<proteinExistence type="predicted"/>
<dbReference type="InterPro" id="IPR047057">
    <property type="entry name" value="MerR_fam"/>
</dbReference>
<organism evidence="3 4">
    <name type="scientific">Dethiosulfatarculus sandiegensis</name>
    <dbReference type="NCBI Taxonomy" id="1429043"/>
    <lineage>
        <taxon>Bacteria</taxon>
        <taxon>Pseudomonadati</taxon>
        <taxon>Thermodesulfobacteriota</taxon>
        <taxon>Desulfarculia</taxon>
        <taxon>Desulfarculales</taxon>
        <taxon>Desulfarculaceae</taxon>
        <taxon>Dethiosulfatarculus</taxon>
    </lineage>
</organism>
<dbReference type="CDD" id="cd04765">
    <property type="entry name" value="HTH_MlrA-like_sg2"/>
    <property type="match status" value="1"/>
</dbReference>
<dbReference type="PANTHER" id="PTHR30204">
    <property type="entry name" value="REDOX-CYCLING DRUG-SENSING TRANSCRIPTIONAL ACTIVATOR SOXR"/>
    <property type="match status" value="1"/>
</dbReference>
<dbReference type="GO" id="GO:0003700">
    <property type="term" value="F:DNA-binding transcription factor activity"/>
    <property type="evidence" value="ECO:0007669"/>
    <property type="project" value="InterPro"/>
</dbReference>
<accession>A0A0D2G9A4</accession>
<dbReference type="PANTHER" id="PTHR30204:SF15">
    <property type="entry name" value="BLL5018 PROTEIN"/>
    <property type="match status" value="1"/>
</dbReference>
<dbReference type="Pfam" id="PF13411">
    <property type="entry name" value="MerR_1"/>
    <property type="match status" value="1"/>
</dbReference>
<keyword evidence="4" id="KW-1185">Reference proteome</keyword>
<evidence type="ECO:0000256" key="1">
    <source>
        <dbReference type="ARBA" id="ARBA00023125"/>
    </source>
</evidence>
<dbReference type="AlphaFoldDB" id="A0A0D2G9A4"/>
<evidence type="ECO:0000313" key="3">
    <source>
        <dbReference type="EMBL" id="KIX11442.1"/>
    </source>
</evidence>
<sequence length="125" mass="14534">MKDVRDALTDGKLFPDRPYYRIGEVARLLGVDTHVIRYWESEFPQLKPRRAPSGHRVYQPEDVRQLQKIQELLHGQGYTLAGVKRLLEHYSLDNIPAKEPETPSERQDSKALLLELKEILTLLDD</sequence>
<dbReference type="SUPFAM" id="SSF46955">
    <property type="entry name" value="Putative DNA-binding domain"/>
    <property type="match status" value="1"/>
</dbReference>
<keyword evidence="1" id="KW-0238">DNA-binding</keyword>
<comment type="caution">
    <text evidence="3">The sequence shown here is derived from an EMBL/GenBank/DDBJ whole genome shotgun (WGS) entry which is preliminary data.</text>
</comment>
<dbReference type="Gene3D" id="1.10.1660.10">
    <property type="match status" value="1"/>
</dbReference>
<gene>
    <name evidence="3" type="ORF">X474_24615</name>
</gene>
<dbReference type="InterPro" id="IPR009061">
    <property type="entry name" value="DNA-bd_dom_put_sf"/>
</dbReference>
<dbReference type="InterPro" id="IPR000551">
    <property type="entry name" value="MerR-type_HTH_dom"/>
</dbReference>
<reference evidence="3 4" key="1">
    <citation type="submission" date="2013-11" db="EMBL/GenBank/DDBJ databases">
        <title>Metagenomic analysis of a methanogenic consortium involved in long chain n-alkane degradation.</title>
        <authorList>
            <person name="Davidova I.A."/>
            <person name="Callaghan A.V."/>
            <person name="Wawrik B."/>
            <person name="Pruitt S."/>
            <person name="Marks C."/>
            <person name="Duncan K.E."/>
            <person name="Suflita J.M."/>
        </authorList>
    </citation>
    <scope>NUCLEOTIDE SEQUENCE [LARGE SCALE GENOMIC DNA]</scope>
    <source>
        <strain evidence="3 4">SPR</strain>
    </source>
</reference>
<dbReference type="RefSeq" id="WP_044352045.1">
    <property type="nucleotide sequence ID" value="NZ_AZAC01000056.1"/>
</dbReference>
<dbReference type="GO" id="GO:0003677">
    <property type="term" value="F:DNA binding"/>
    <property type="evidence" value="ECO:0007669"/>
    <property type="project" value="UniProtKB-KW"/>
</dbReference>
<dbReference type="PROSITE" id="PS50937">
    <property type="entry name" value="HTH_MERR_2"/>
    <property type="match status" value="1"/>
</dbReference>
<name>A0A0D2G9A4_9BACT</name>
<dbReference type="EMBL" id="AZAC01000056">
    <property type="protein sequence ID" value="KIX11442.1"/>
    <property type="molecule type" value="Genomic_DNA"/>
</dbReference>
<dbReference type="Proteomes" id="UP000032233">
    <property type="component" value="Unassembled WGS sequence"/>
</dbReference>
<dbReference type="STRING" id="1429043.X474_24615"/>
<dbReference type="OrthoDB" id="9810140at2"/>
<feature type="domain" description="HTH merR-type" evidence="2">
    <location>
        <begin position="19"/>
        <end position="89"/>
    </location>
</feature>
<dbReference type="InParanoid" id="A0A0D2G9A4"/>
<protein>
    <submittedName>
        <fullName evidence="3">MerR family transcriptional regulator</fullName>
    </submittedName>
</protein>